<sequence>MLKAVHYEVSTLTVERLPLLSLPIRISHFSKIYVNVLSINNMAEKLHFREPEFTLGEFGVQFLILKQFQDMPKVFLVLLISA</sequence>
<name>A0A699H0H5_TANCI</name>
<proteinExistence type="predicted"/>
<protein>
    <submittedName>
        <fullName evidence="1">Uncharacterized protein</fullName>
    </submittedName>
</protein>
<comment type="caution">
    <text evidence="1">The sequence shown here is derived from an EMBL/GenBank/DDBJ whole genome shotgun (WGS) entry which is preliminary data.</text>
</comment>
<dbReference type="EMBL" id="BKCJ010090736">
    <property type="protein sequence ID" value="GEX12346.1"/>
    <property type="molecule type" value="Genomic_DNA"/>
</dbReference>
<evidence type="ECO:0000313" key="1">
    <source>
        <dbReference type="EMBL" id="GEX12346.1"/>
    </source>
</evidence>
<accession>A0A699H0H5</accession>
<organism evidence="1">
    <name type="scientific">Tanacetum cinerariifolium</name>
    <name type="common">Dalmatian daisy</name>
    <name type="synonym">Chrysanthemum cinerariifolium</name>
    <dbReference type="NCBI Taxonomy" id="118510"/>
    <lineage>
        <taxon>Eukaryota</taxon>
        <taxon>Viridiplantae</taxon>
        <taxon>Streptophyta</taxon>
        <taxon>Embryophyta</taxon>
        <taxon>Tracheophyta</taxon>
        <taxon>Spermatophyta</taxon>
        <taxon>Magnoliopsida</taxon>
        <taxon>eudicotyledons</taxon>
        <taxon>Gunneridae</taxon>
        <taxon>Pentapetalae</taxon>
        <taxon>asterids</taxon>
        <taxon>campanulids</taxon>
        <taxon>Asterales</taxon>
        <taxon>Asteraceae</taxon>
        <taxon>Asteroideae</taxon>
        <taxon>Anthemideae</taxon>
        <taxon>Anthemidinae</taxon>
        <taxon>Tanacetum</taxon>
    </lineage>
</organism>
<reference evidence="1" key="1">
    <citation type="journal article" date="2019" name="Sci. Rep.">
        <title>Draft genome of Tanacetum cinerariifolium, the natural source of mosquito coil.</title>
        <authorList>
            <person name="Yamashiro T."/>
            <person name="Shiraishi A."/>
            <person name="Satake H."/>
            <person name="Nakayama K."/>
        </authorList>
    </citation>
    <scope>NUCLEOTIDE SEQUENCE</scope>
</reference>
<gene>
    <name evidence="1" type="ORF">Tci_284321</name>
</gene>
<dbReference type="AlphaFoldDB" id="A0A699H0H5"/>